<reference evidence="3" key="1">
    <citation type="submission" date="2010-08" db="EMBL/GenBank/DDBJ databases">
        <authorList>
            <consortium name="Caenorhabditis japonica Sequencing Consortium"/>
            <person name="Wilson R.K."/>
        </authorList>
    </citation>
    <scope>NUCLEOTIDE SEQUENCE [LARGE SCALE GENOMIC DNA]</scope>
    <source>
        <strain evidence="3">DF5081</strain>
    </source>
</reference>
<reference evidence="2" key="2">
    <citation type="submission" date="2022-06" db="UniProtKB">
        <authorList>
            <consortium name="EnsemblMetazoa"/>
        </authorList>
    </citation>
    <scope>IDENTIFICATION</scope>
    <source>
        <strain evidence="2">DF5081</strain>
    </source>
</reference>
<evidence type="ECO:0000313" key="2">
    <source>
        <dbReference type="EnsemblMetazoa" id="CJA42794.1"/>
    </source>
</evidence>
<evidence type="ECO:0000313" key="3">
    <source>
        <dbReference type="Proteomes" id="UP000005237"/>
    </source>
</evidence>
<keyword evidence="3" id="KW-1185">Reference proteome</keyword>
<dbReference type="Proteomes" id="UP000005237">
    <property type="component" value="Unassembled WGS sequence"/>
</dbReference>
<evidence type="ECO:0000256" key="1">
    <source>
        <dbReference type="SAM" id="MobiDB-lite"/>
    </source>
</evidence>
<dbReference type="EnsemblMetazoa" id="CJA42794.1">
    <property type="protein sequence ID" value="CJA42794.1"/>
    <property type="gene ID" value="WBGene00218642"/>
</dbReference>
<protein>
    <submittedName>
        <fullName evidence="2">Uncharacterized protein</fullName>
    </submittedName>
</protein>
<dbReference type="AlphaFoldDB" id="A0A8R1IWV3"/>
<proteinExistence type="predicted"/>
<name>A0A8R1IWV3_CAEJA</name>
<feature type="compositionally biased region" description="Polar residues" evidence="1">
    <location>
        <begin position="41"/>
        <end position="57"/>
    </location>
</feature>
<sequence length="125" mass="13591">METPLNNGKRTLSLTSPISLSLHKKTKYSETAAPVKYIPNPITTGSTSTSDTMPNTMNVKVKTPSRITDYFAAANKSPIGNTNVNTIEDLNHDHQSGPFVIGSLLLTSLFPSAKNRNVETQMSVR</sequence>
<feature type="region of interest" description="Disordered" evidence="1">
    <location>
        <begin position="37"/>
        <end position="57"/>
    </location>
</feature>
<organism evidence="2 3">
    <name type="scientific">Caenorhabditis japonica</name>
    <dbReference type="NCBI Taxonomy" id="281687"/>
    <lineage>
        <taxon>Eukaryota</taxon>
        <taxon>Metazoa</taxon>
        <taxon>Ecdysozoa</taxon>
        <taxon>Nematoda</taxon>
        <taxon>Chromadorea</taxon>
        <taxon>Rhabditida</taxon>
        <taxon>Rhabditina</taxon>
        <taxon>Rhabditomorpha</taxon>
        <taxon>Rhabditoidea</taxon>
        <taxon>Rhabditidae</taxon>
        <taxon>Peloderinae</taxon>
        <taxon>Caenorhabditis</taxon>
    </lineage>
</organism>
<accession>A0A8R1IWV3</accession>